<evidence type="ECO:0000256" key="1">
    <source>
        <dbReference type="ARBA" id="ARBA00022485"/>
    </source>
</evidence>
<dbReference type="GO" id="GO:0006281">
    <property type="term" value="P:DNA repair"/>
    <property type="evidence" value="ECO:0007669"/>
    <property type="project" value="UniProtKB-KW"/>
</dbReference>
<sequence>MVLDHNASVKSLITALELQRDWGVESVTENIPWQPLEAPTPILGQRKPERAKSTQIGSYAGQSSKKASADVTIEVTDIESLKKYSDHIKDSTLAKTATHHLLPILSDKARFIIIGEVPDDDEDRSGVLFSGQAGQYLEKILKSIGLKQSDASLIPAMPWRPPGGRPLLPQELKVGAEIMQHSLALSWAQNGALPIITMGTTALHILFKKPTRITKVRGKWHDITLSASLGQAKLLPTFHPLQLRAGSVVRKGLWQDMILLAETLGI</sequence>
<keyword evidence="2" id="KW-0479">Metal-binding</keyword>
<evidence type="ECO:0000256" key="2">
    <source>
        <dbReference type="ARBA" id="ARBA00022723"/>
    </source>
</evidence>
<keyword evidence="1" id="KW-0004">4Fe-4S</keyword>
<dbReference type="KEGG" id="bomb:GT348_06485"/>
<dbReference type="GO" id="GO:0051539">
    <property type="term" value="F:4 iron, 4 sulfur cluster binding"/>
    <property type="evidence" value="ECO:0007669"/>
    <property type="project" value="UniProtKB-KW"/>
</dbReference>
<keyword evidence="10" id="KW-1185">Reference proteome</keyword>
<evidence type="ECO:0000313" key="9">
    <source>
        <dbReference type="EMBL" id="QHI95935.1"/>
    </source>
</evidence>
<evidence type="ECO:0000256" key="5">
    <source>
        <dbReference type="ARBA" id="ARBA00023004"/>
    </source>
</evidence>
<protein>
    <recommendedName>
        <fullName evidence="8">Uracil-DNA glycosylase-like domain-containing protein</fullName>
    </recommendedName>
</protein>
<dbReference type="GO" id="GO:0097506">
    <property type="term" value="F:deaminated base DNA N-glycosylase activity"/>
    <property type="evidence" value="ECO:0007669"/>
    <property type="project" value="UniProtKB-ARBA"/>
</dbReference>
<keyword evidence="4" id="KW-0378">Hydrolase</keyword>
<name>A0A6P1NB99_9PROT</name>
<dbReference type="CDD" id="cd10030">
    <property type="entry name" value="UDG-F4_TTUDGA_SPO1dp_like"/>
    <property type="match status" value="1"/>
</dbReference>
<organism evidence="9 10">
    <name type="scientific">Aristophania vespae</name>
    <dbReference type="NCBI Taxonomy" id="2697033"/>
    <lineage>
        <taxon>Bacteria</taxon>
        <taxon>Pseudomonadati</taxon>
        <taxon>Pseudomonadota</taxon>
        <taxon>Alphaproteobacteria</taxon>
        <taxon>Acetobacterales</taxon>
        <taxon>Acetobacteraceae</taxon>
        <taxon>Aristophania</taxon>
    </lineage>
</organism>
<keyword evidence="5" id="KW-0408">Iron</keyword>
<evidence type="ECO:0000256" key="3">
    <source>
        <dbReference type="ARBA" id="ARBA00022763"/>
    </source>
</evidence>
<dbReference type="Gene3D" id="3.40.470.10">
    <property type="entry name" value="Uracil-DNA glycosylase-like domain"/>
    <property type="match status" value="1"/>
</dbReference>
<dbReference type="Pfam" id="PF03167">
    <property type="entry name" value="UDG"/>
    <property type="match status" value="1"/>
</dbReference>
<accession>A0A6P1NB99</accession>
<dbReference type="AlphaFoldDB" id="A0A6P1NB99"/>
<evidence type="ECO:0000256" key="7">
    <source>
        <dbReference type="ARBA" id="ARBA00023204"/>
    </source>
</evidence>
<dbReference type="PANTHER" id="PTHR33693">
    <property type="entry name" value="TYPE-5 URACIL-DNA GLYCOSYLASE"/>
    <property type="match status" value="1"/>
</dbReference>
<feature type="domain" description="Uracil-DNA glycosylase-like" evidence="8">
    <location>
        <begin position="105"/>
        <end position="244"/>
    </location>
</feature>
<dbReference type="InterPro" id="IPR036895">
    <property type="entry name" value="Uracil-DNA_glycosylase-like_sf"/>
</dbReference>
<evidence type="ECO:0000256" key="4">
    <source>
        <dbReference type="ARBA" id="ARBA00022801"/>
    </source>
</evidence>
<dbReference type="SUPFAM" id="SSF52141">
    <property type="entry name" value="Uracil-DNA glycosylase-like"/>
    <property type="match status" value="1"/>
</dbReference>
<dbReference type="EMBL" id="CP047652">
    <property type="protein sequence ID" value="QHI95935.1"/>
    <property type="molecule type" value="Genomic_DNA"/>
</dbReference>
<keyword evidence="6" id="KW-0411">Iron-sulfur</keyword>
<dbReference type="InterPro" id="IPR005122">
    <property type="entry name" value="Uracil-DNA_glycosylase-like"/>
</dbReference>
<keyword evidence="3" id="KW-0227">DNA damage</keyword>
<evidence type="ECO:0000256" key="6">
    <source>
        <dbReference type="ARBA" id="ARBA00023014"/>
    </source>
</evidence>
<gene>
    <name evidence="9" type="ORF">GT348_06485</name>
</gene>
<keyword evidence="7" id="KW-0234">DNA repair</keyword>
<evidence type="ECO:0000259" key="8">
    <source>
        <dbReference type="Pfam" id="PF03167"/>
    </source>
</evidence>
<dbReference type="InterPro" id="IPR051536">
    <property type="entry name" value="UDG_Type-4/5"/>
</dbReference>
<proteinExistence type="predicted"/>
<evidence type="ECO:0000313" key="10">
    <source>
        <dbReference type="Proteomes" id="UP000463975"/>
    </source>
</evidence>
<dbReference type="Proteomes" id="UP000463975">
    <property type="component" value="Chromosome"/>
</dbReference>
<reference evidence="9 10" key="1">
    <citation type="submission" date="2020-01" db="EMBL/GenBank/DDBJ databases">
        <title>Genome sequencing of strain KACC 21507.</title>
        <authorList>
            <person name="Heo J."/>
            <person name="Kim S.-J."/>
            <person name="Kim J.-S."/>
            <person name="Hong S.-B."/>
            <person name="Kwon S.-W."/>
        </authorList>
    </citation>
    <scope>NUCLEOTIDE SEQUENCE [LARGE SCALE GENOMIC DNA]</scope>
    <source>
        <strain evidence="9 10">KACC 21507</strain>
    </source>
</reference>
<dbReference type="PANTHER" id="PTHR33693:SF1">
    <property type="entry name" value="TYPE-4 URACIL-DNA GLYCOSYLASE"/>
    <property type="match status" value="1"/>
</dbReference>
<dbReference type="RefSeq" id="WP_160619008.1">
    <property type="nucleotide sequence ID" value="NZ_CP047652.1"/>
</dbReference>
<dbReference type="GO" id="GO:0046872">
    <property type="term" value="F:metal ion binding"/>
    <property type="evidence" value="ECO:0007669"/>
    <property type="project" value="UniProtKB-KW"/>
</dbReference>